<comment type="caution">
    <text evidence="2">The sequence shown here is derived from an EMBL/GenBank/DDBJ whole genome shotgun (WGS) entry which is preliminary data.</text>
</comment>
<dbReference type="AlphaFoldDB" id="A0A0F9ANV1"/>
<dbReference type="InterPro" id="IPR009506">
    <property type="entry name" value="YjiS-like"/>
</dbReference>
<reference evidence="2" key="1">
    <citation type="journal article" date="2015" name="Nature">
        <title>Complex archaea that bridge the gap between prokaryotes and eukaryotes.</title>
        <authorList>
            <person name="Spang A."/>
            <person name="Saw J.H."/>
            <person name="Jorgensen S.L."/>
            <person name="Zaremba-Niedzwiedzka K."/>
            <person name="Martijn J."/>
            <person name="Lind A.E."/>
            <person name="van Eijk R."/>
            <person name="Schleper C."/>
            <person name="Guy L."/>
            <person name="Ettema T.J."/>
        </authorList>
    </citation>
    <scope>NUCLEOTIDE SEQUENCE</scope>
</reference>
<proteinExistence type="predicted"/>
<evidence type="ECO:0000259" key="1">
    <source>
        <dbReference type="Pfam" id="PF06568"/>
    </source>
</evidence>
<dbReference type="Pfam" id="PF06568">
    <property type="entry name" value="YjiS-like"/>
    <property type="match status" value="1"/>
</dbReference>
<organism evidence="2">
    <name type="scientific">marine sediment metagenome</name>
    <dbReference type="NCBI Taxonomy" id="412755"/>
    <lineage>
        <taxon>unclassified sequences</taxon>
        <taxon>metagenomes</taxon>
        <taxon>ecological metagenomes</taxon>
    </lineage>
</organism>
<dbReference type="EMBL" id="LAZR01041795">
    <property type="protein sequence ID" value="KKL11090.1"/>
    <property type="molecule type" value="Genomic_DNA"/>
</dbReference>
<accession>A0A0F9ANV1</accession>
<protein>
    <recommendedName>
        <fullName evidence="1">YjiS-like domain-containing protein</fullName>
    </recommendedName>
</protein>
<sequence>MAYLTTNRTAGIFERIGGTFANAGESLERYRLYRRTLNELSALSNRELADLGVHRSAIRSIAHEAAYSKR</sequence>
<name>A0A0F9ANV1_9ZZZZ</name>
<evidence type="ECO:0000313" key="2">
    <source>
        <dbReference type="EMBL" id="KKL11090.1"/>
    </source>
</evidence>
<feature type="domain" description="YjiS-like" evidence="1">
    <location>
        <begin position="26"/>
        <end position="59"/>
    </location>
</feature>
<gene>
    <name evidence="2" type="ORF">LCGC14_2549290</name>
</gene>